<dbReference type="RefSeq" id="WP_146597297.1">
    <property type="nucleotide sequence ID" value="NZ_SJPT01000014.1"/>
</dbReference>
<gene>
    <name evidence="1" type="ORF">Pla52o_53860</name>
</gene>
<sequence length="119" mass="13811">MSIDQWSQQNEWLNSYQTALQTVTHGLIQNLCVDAEVEAVRVRGTATSYYGVQLAIHATRQFSRQHALFAWTELSLEVHGRSLRLVVPHPPKRTRLHATLTPRDTRQRALTSWRQHERV</sequence>
<evidence type="ECO:0000313" key="1">
    <source>
        <dbReference type="EMBL" id="TWU17211.1"/>
    </source>
</evidence>
<dbReference type="OrthoDB" id="289206at2"/>
<reference evidence="1 2" key="1">
    <citation type="submission" date="2019-02" db="EMBL/GenBank/DDBJ databases">
        <title>Deep-cultivation of Planctomycetes and their phenomic and genomic characterization uncovers novel biology.</title>
        <authorList>
            <person name="Wiegand S."/>
            <person name="Jogler M."/>
            <person name="Boedeker C."/>
            <person name="Pinto D."/>
            <person name="Vollmers J."/>
            <person name="Rivas-Marin E."/>
            <person name="Kohn T."/>
            <person name="Peeters S.H."/>
            <person name="Heuer A."/>
            <person name="Rast P."/>
            <person name="Oberbeckmann S."/>
            <person name="Bunk B."/>
            <person name="Jeske O."/>
            <person name="Meyerdierks A."/>
            <person name="Storesund J.E."/>
            <person name="Kallscheuer N."/>
            <person name="Luecker S."/>
            <person name="Lage O.M."/>
            <person name="Pohl T."/>
            <person name="Merkel B.J."/>
            <person name="Hornburger P."/>
            <person name="Mueller R.-W."/>
            <person name="Bruemmer F."/>
            <person name="Labrenz M."/>
            <person name="Spormann A.M."/>
            <person name="Op Den Camp H."/>
            <person name="Overmann J."/>
            <person name="Amann R."/>
            <person name="Jetten M.S.M."/>
            <person name="Mascher T."/>
            <person name="Medema M.H."/>
            <person name="Devos D.P."/>
            <person name="Kaster A.-K."/>
            <person name="Ovreas L."/>
            <person name="Rohde M."/>
            <person name="Galperin M.Y."/>
            <person name="Jogler C."/>
        </authorList>
    </citation>
    <scope>NUCLEOTIDE SEQUENCE [LARGE SCALE GENOMIC DNA]</scope>
    <source>
        <strain evidence="1 2">Pla52o</strain>
    </source>
</reference>
<dbReference type="EMBL" id="SJPT01000014">
    <property type="protein sequence ID" value="TWU17211.1"/>
    <property type="molecule type" value="Genomic_DNA"/>
</dbReference>
<name>A0A5C6C0P6_9BACT</name>
<evidence type="ECO:0000313" key="2">
    <source>
        <dbReference type="Proteomes" id="UP000316304"/>
    </source>
</evidence>
<accession>A0A5C6C0P6</accession>
<comment type="caution">
    <text evidence="1">The sequence shown here is derived from an EMBL/GenBank/DDBJ whole genome shotgun (WGS) entry which is preliminary data.</text>
</comment>
<organism evidence="1 2">
    <name type="scientific">Novipirellula galeiformis</name>
    <dbReference type="NCBI Taxonomy" id="2528004"/>
    <lineage>
        <taxon>Bacteria</taxon>
        <taxon>Pseudomonadati</taxon>
        <taxon>Planctomycetota</taxon>
        <taxon>Planctomycetia</taxon>
        <taxon>Pirellulales</taxon>
        <taxon>Pirellulaceae</taxon>
        <taxon>Novipirellula</taxon>
    </lineage>
</organism>
<protein>
    <submittedName>
        <fullName evidence="1">Uncharacterized protein</fullName>
    </submittedName>
</protein>
<keyword evidence="2" id="KW-1185">Reference proteome</keyword>
<dbReference type="Proteomes" id="UP000316304">
    <property type="component" value="Unassembled WGS sequence"/>
</dbReference>
<proteinExistence type="predicted"/>
<dbReference type="AlphaFoldDB" id="A0A5C6C0P6"/>